<dbReference type="InterPro" id="IPR043168">
    <property type="entry name" value="DegV_C"/>
</dbReference>
<dbReference type="NCBIfam" id="TIGR00762">
    <property type="entry name" value="DegV"/>
    <property type="match status" value="1"/>
</dbReference>
<reference evidence="2" key="1">
    <citation type="journal article" date="2021" name="PeerJ">
        <title>Extensive microbial diversity within the chicken gut microbiome revealed by metagenomics and culture.</title>
        <authorList>
            <person name="Gilroy R."/>
            <person name="Ravi A."/>
            <person name="Getino M."/>
            <person name="Pursley I."/>
            <person name="Horton D.L."/>
            <person name="Alikhan N.F."/>
            <person name="Baker D."/>
            <person name="Gharbi K."/>
            <person name="Hall N."/>
            <person name="Watson M."/>
            <person name="Adriaenssens E.M."/>
            <person name="Foster-Nyarko E."/>
            <person name="Jarju S."/>
            <person name="Secka A."/>
            <person name="Antonio M."/>
            <person name="Oren A."/>
            <person name="Chaudhuri R.R."/>
            <person name="La Ragione R."/>
            <person name="Hildebrand F."/>
            <person name="Pallen M.J."/>
        </authorList>
    </citation>
    <scope>NUCLEOTIDE SEQUENCE</scope>
    <source>
        <strain evidence="2">ChiHjej9B8-13557</strain>
    </source>
</reference>
<dbReference type="Gene3D" id="3.40.50.10440">
    <property type="entry name" value="Dihydroxyacetone kinase, domain 1"/>
    <property type="match status" value="1"/>
</dbReference>
<evidence type="ECO:0000313" key="3">
    <source>
        <dbReference type="Proteomes" id="UP000824211"/>
    </source>
</evidence>
<dbReference type="PROSITE" id="PS51482">
    <property type="entry name" value="DEGV"/>
    <property type="match status" value="1"/>
</dbReference>
<keyword evidence="1" id="KW-0446">Lipid-binding</keyword>
<comment type="caution">
    <text evidence="2">The sequence shown here is derived from an EMBL/GenBank/DDBJ whole genome shotgun (WGS) entry which is preliminary data.</text>
</comment>
<protein>
    <submittedName>
        <fullName evidence="2">DegV family protein</fullName>
    </submittedName>
</protein>
<dbReference type="PANTHER" id="PTHR33434">
    <property type="entry name" value="DEGV DOMAIN-CONTAINING PROTEIN DR_1986-RELATED"/>
    <property type="match status" value="1"/>
</dbReference>
<sequence>MLKRKVVVDSSSNLTALPGVDFACVPLKIITDEQEYVDGPGTDAFEMARTLRSYKGKSSTSCPNVGDFLAAYAGADEVFVVTITGTLSGCNNAARMAAEEYQDANPGARVFVLDSLSTGPEMCLLAARLAALCQTDAAFDDICAAVTAYAEHTHLLFSLESLNNLARNGRVKLTAAVVARALGIRVLGEASDQGELAIICKTRGEHGVLERLVLEMKGHGFAGGPVQIAHCDNEKAARRLKLMIDAIWPDAEVEIVPCGALCSFYAELGGLLVGYQDAQAPAL</sequence>
<gene>
    <name evidence="2" type="ORF">H9771_03030</name>
</gene>
<dbReference type="Gene3D" id="2.20.28.50">
    <property type="entry name" value="degv family protein"/>
    <property type="match status" value="1"/>
</dbReference>
<dbReference type="PANTHER" id="PTHR33434:SF2">
    <property type="entry name" value="FATTY ACID-BINDING PROTEIN TM_1468"/>
    <property type="match status" value="1"/>
</dbReference>
<dbReference type="GO" id="GO:0008289">
    <property type="term" value="F:lipid binding"/>
    <property type="evidence" value="ECO:0007669"/>
    <property type="project" value="UniProtKB-KW"/>
</dbReference>
<accession>A0A9D2MEI5</accession>
<dbReference type="Proteomes" id="UP000824211">
    <property type="component" value="Unassembled WGS sequence"/>
</dbReference>
<proteinExistence type="predicted"/>
<dbReference type="SUPFAM" id="SSF82549">
    <property type="entry name" value="DAK1/DegV-like"/>
    <property type="match status" value="1"/>
</dbReference>
<reference evidence="2" key="2">
    <citation type="submission" date="2021-04" db="EMBL/GenBank/DDBJ databases">
        <authorList>
            <person name="Gilroy R."/>
        </authorList>
    </citation>
    <scope>NUCLEOTIDE SEQUENCE</scope>
    <source>
        <strain evidence="2">ChiHjej9B8-13557</strain>
    </source>
</reference>
<dbReference type="Pfam" id="PF02645">
    <property type="entry name" value="DegV"/>
    <property type="match status" value="1"/>
</dbReference>
<dbReference type="Gene3D" id="3.30.1180.10">
    <property type="match status" value="1"/>
</dbReference>
<organism evidence="2 3">
    <name type="scientific">Candidatus Faecalibacterium faecipullorum</name>
    <dbReference type="NCBI Taxonomy" id="2838578"/>
    <lineage>
        <taxon>Bacteria</taxon>
        <taxon>Bacillati</taxon>
        <taxon>Bacillota</taxon>
        <taxon>Clostridia</taxon>
        <taxon>Eubacteriales</taxon>
        <taxon>Oscillospiraceae</taxon>
        <taxon>Faecalibacterium</taxon>
    </lineage>
</organism>
<evidence type="ECO:0000313" key="2">
    <source>
        <dbReference type="EMBL" id="HJB58628.1"/>
    </source>
</evidence>
<evidence type="ECO:0000256" key="1">
    <source>
        <dbReference type="ARBA" id="ARBA00023121"/>
    </source>
</evidence>
<name>A0A9D2MEI5_9FIRM</name>
<dbReference type="InterPro" id="IPR050270">
    <property type="entry name" value="DegV_domain_contain"/>
</dbReference>
<dbReference type="AlphaFoldDB" id="A0A9D2MEI5"/>
<dbReference type="EMBL" id="DWXX01000051">
    <property type="protein sequence ID" value="HJB58628.1"/>
    <property type="molecule type" value="Genomic_DNA"/>
</dbReference>
<dbReference type="InterPro" id="IPR003797">
    <property type="entry name" value="DegV"/>
</dbReference>